<dbReference type="PANTHER" id="PTHR33546:SF1">
    <property type="entry name" value="LARGE, MULTIFUNCTIONAL SECRETED PROTEIN"/>
    <property type="match status" value="1"/>
</dbReference>
<evidence type="ECO:0000256" key="2">
    <source>
        <dbReference type="SAM" id="SignalP"/>
    </source>
</evidence>
<feature type="domain" description="Pyrroloquinoline quinone-dependent pyranose dehydrogenase beta-propeller" evidence="3">
    <location>
        <begin position="95"/>
        <end position="445"/>
    </location>
</feature>
<keyword evidence="2" id="KW-0732">Signal</keyword>
<organism evidence="4 5">
    <name type="scientific">Trichormus variabilis NIES-23</name>
    <dbReference type="NCBI Taxonomy" id="1973479"/>
    <lineage>
        <taxon>Bacteria</taxon>
        <taxon>Bacillati</taxon>
        <taxon>Cyanobacteriota</taxon>
        <taxon>Cyanophyceae</taxon>
        <taxon>Nostocales</taxon>
        <taxon>Nostocaceae</taxon>
        <taxon>Trichormus</taxon>
    </lineage>
</organism>
<dbReference type="AlphaFoldDB" id="A0A1Z4KMF6"/>
<dbReference type="InterPro" id="IPR011041">
    <property type="entry name" value="Quinoprot_gluc/sorb_DH_b-prop"/>
</dbReference>
<feature type="chain" id="PRO_5011118618" evidence="2">
    <location>
        <begin position="22"/>
        <end position="448"/>
    </location>
</feature>
<dbReference type="EMBL" id="AP018216">
    <property type="protein sequence ID" value="BAY70149.1"/>
    <property type="molecule type" value="Genomic_DNA"/>
</dbReference>
<evidence type="ECO:0000313" key="4">
    <source>
        <dbReference type="EMBL" id="BAY70149.1"/>
    </source>
</evidence>
<feature type="region of interest" description="Disordered" evidence="1">
    <location>
        <begin position="24"/>
        <end position="52"/>
    </location>
</feature>
<dbReference type="PANTHER" id="PTHR33546">
    <property type="entry name" value="LARGE, MULTIFUNCTIONAL SECRETED PROTEIN-RELATED"/>
    <property type="match status" value="1"/>
</dbReference>
<dbReference type="Pfam" id="PF22807">
    <property type="entry name" value="TrAA12"/>
    <property type="match status" value="1"/>
</dbReference>
<dbReference type="InterPro" id="IPR011042">
    <property type="entry name" value="6-blade_b-propeller_TolB-like"/>
</dbReference>
<name>A0A1Z4KMF6_ANAVA</name>
<proteinExistence type="predicted"/>
<accession>A0A1Z4KMF6</accession>
<sequence length="448" mass="49217">MKVSGRFVLPVFLFITSAACNQTSASLDNSPPQEASTSAAQLAQNPTQGKNLIPTETFSPTPIRIDLQNLPAPFATDSASKAPQVVSIPQKPVLKVPAGFTVNVFAEGLDAPRWLALTPSGDVLVTETRQNRIRLLRDTNGDGVADVRQTFASGENGLNIPFGMAFAGNSFFLGNTDAVLQFPYTKGQQQLTGTGTKIADLPGGGYNQHWTRNVVASPDGKQLYVSVGSRSNVDEEELPRASVQVMNLDGSQKQTFAFGLRNPVGLDFHPVTKELYTTVNERDGIGDDLVPDYLTRIRQGEFYGWPYAYFKPENLDPRQKTGDQSKRPDLAARTRNPDVLFQAHSAALGLQFYDGQTFPQRYRNGAFVAFRGSWNRDRGTGYKVVFVPFNSQGRPQGYYEDFLTGFMLDPDIPTTWGRPVGLLVLPDGSLLVTEEANDRIYRIQYTGG</sequence>
<evidence type="ECO:0000313" key="5">
    <source>
        <dbReference type="Proteomes" id="UP000217507"/>
    </source>
</evidence>
<dbReference type="InterPro" id="IPR054539">
    <property type="entry name" value="Beta-prop_PDH"/>
</dbReference>
<dbReference type="Gene3D" id="2.120.10.30">
    <property type="entry name" value="TolB, C-terminal domain"/>
    <property type="match status" value="1"/>
</dbReference>
<dbReference type="PROSITE" id="PS51257">
    <property type="entry name" value="PROKAR_LIPOPROTEIN"/>
    <property type="match status" value="1"/>
</dbReference>
<reference evidence="4 5" key="1">
    <citation type="submission" date="2017-06" db="EMBL/GenBank/DDBJ databases">
        <title>Genome sequencing of cyanobaciteial culture collection at National Institute for Environmental Studies (NIES).</title>
        <authorList>
            <person name="Hirose Y."/>
            <person name="Shimura Y."/>
            <person name="Fujisawa T."/>
            <person name="Nakamura Y."/>
            <person name="Kawachi M."/>
        </authorList>
    </citation>
    <scope>NUCLEOTIDE SEQUENCE [LARGE SCALE GENOMIC DNA]</scope>
    <source>
        <strain evidence="4 5">NIES-23</strain>
    </source>
</reference>
<evidence type="ECO:0000259" key="3">
    <source>
        <dbReference type="Pfam" id="PF22807"/>
    </source>
</evidence>
<gene>
    <name evidence="4" type="ORF">NIES23_29490</name>
</gene>
<feature type="signal peptide" evidence="2">
    <location>
        <begin position="1"/>
        <end position="21"/>
    </location>
</feature>
<dbReference type="Proteomes" id="UP000217507">
    <property type="component" value="Chromosome"/>
</dbReference>
<dbReference type="SUPFAM" id="SSF50952">
    <property type="entry name" value="Soluble quinoprotein glucose dehydrogenase"/>
    <property type="match status" value="1"/>
</dbReference>
<protein>
    <submittedName>
        <fullName evidence="4">L-sorbosone dehydrogenase</fullName>
    </submittedName>
</protein>
<evidence type="ECO:0000256" key="1">
    <source>
        <dbReference type="SAM" id="MobiDB-lite"/>
    </source>
</evidence>